<reference evidence="2" key="1">
    <citation type="submission" date="2022-05" db="EMBL/GenBank/DDBJ databases">
        <title>Novel Pseudomonas spp. Isolated from a Rainbow Trout Aquaculture Facility.</title>
        <authorList>
            <person name="Testerman T."/>
            <person name="Graf J."/>
        </authorList>
    </citation>
    <scope>NUCLEOTIDE SEQUENCE</scope>
    <source>
        <strain evidence="2">ID386</strain>
    </source>
</reference>
<comment type="caution">
    <text evidence="2">The sequence shown here is derived from an EMBL/GenBank/DDBJ whole genome shotgun (WGS) entry which is preliminary data.</text>
</comment>
<gene>
    <name evidence="2" type="ORF">M5G18_10740</name>
</gene>
<proteinExistence type="predicted"/>
<feature type="region of interest" description="Disordered" evidence="1">
    <location>
        <begin position="48"/>
        <end position="85"/>
    </location>
</feature>
<dbReference type="Proteomes" id="UP001150531">
    <property type="component" value="Unassembled WGS sequence"/>
</dbReference>
<evidence type="ECO:0000313" key="2">
    <source>
        <dbReference type="EMBL" id="MDD1125072.1"/>
    </source>
</evidence>
<evidence type="ECO:0000313" key="3">
    <source>
        <dbReference type="Proteomes" id="UP001150531"/>
    </source>
</evidence>
<evidence type="ECO:0000256" key="1">
    <source>
        <dbReference type="SAM" id="MobiDB-lite"/>
    </source>
</evidence>
<sequence>MNSNTLKALGVTQKEIDALNVILNSAIPGTSVAVAHLQAALAALESAEAAEESKELATQKSNPPADAGKQHKPSGLDSLGGGTIL</sequence>
<keyword evidence="3" id="KW-1185">Reference proteome</keyword>
<protein>
    <submittedName>
        <fullName evidence="2">Uncharacterized protein</fullName>
    </submittedName>
</protein>
<dbReference type="EMBL" id="JAMDGS010000007">
    <property type="protein sequence ID" value="MDD1125072.1"/>
    <property type="molecule type" value="Genomic_DNA"/>
</dbReference>
<organism evidence="2 3">
    <name type="scientific">Pseudomonas aphyarum</name>
    <dbReference type="NCBI Taxonomy" id="2942629"/>
    <lineage>
        <taxon>Bacteria</taxon>
        <taxon>Pseudomonadati</taxon>
        <taxon>Pseudomonadota</taxon>
        <taxon>Gammaproteobacteria</taxon>
        <taxon>Pseudomonadales</taxon>
        <taxon>Pseudomonadaceae</taxon>
        <taxon>Pseudomonas</taxon>
    </lineage>
</organism>
<dbReference type="RefSeq" id="WP_273898395.1">
    <property type="nucleotide sequence ID" value="NZ_JAMDGS010000007.1"/>
</dbReference>
<accession>A0ABT5PNM2</accession>
<name>A0ABT5PNM2_9PSED</name>